<dbReference type="RefSeq" id="WP_345002408.1">
    <property type="nucleotide sequence ID" value="NZ_BAAAXV010000011.1"/>
</dbReference>
<comment type="caution">
    <text evidence="1">The sequence shown here is derived from an EMBL/GenBank/DDBJ whole genome shotgun (WGS) entry which is preliminary data.</text>
</comment>
<proteinExistence type="predicted"/>
<evidence type="ECO:0000313" key="1">
    <source>
        <dbReference type="EMBL" id="MFB9623058.1"/>
    </source>
</evidence>
<keyword evidence="2" id="KW-1185">Reference proteome</keyword>
<protein>
    <submittedName>
        <fullName evidence="1">Uncharacterized protein</fullName>
    </submittedName>
</protein>
<evidence type="ECO:0000313" key="2">
    <source>
        <dbReference type="Proteomes" id="UP001589532"/>
    </source>
</evidence>
<sequence>MTRSSLTAPPPPGIPVRMGTTLHLGAWCNGITGGKAYLEAERRIGAPDEHQDYEVTL</sequence>
<gene>
    <name evidence="1" type="ORF">ACFFSA_08185</name>
</gene>
<dbReference type="EMBL" id="JBHMBW010000004">
    <property type="protein sequence ID" value="MFB9623058.1"/>
    <property type="molecule type" value="Genomic_DNA"/>
</dbReference>
<dbReference type="Proteomes" id="UP001589532">
    <property type="component" value="Unassembled WGS sequence"/>
</dbReference>
<organism evidence="1 2">
    <name type="scientific">Nonomuraea helvata</name>
    <dbReference type="NCBI Taxonomy" id="37484"/>
    <lineage>
        <taxon>Bacteria</taxon>
        <taxon>Bacillati</taxon>
        <taxon>Actinomycetota</taxon>
        <taxon>Actinomycetes</taxon>
        <taxon>Streptosporangiales</taxon>
        <taxon>Streptosporangiaceae</taxon>
        <taxon>Nonomuraea</taxon>
    </lineage>
</organism>
<accession>A0ABV5RWX8</accession>
<name>A0ABV5RWX8_9ACTN</name>
<reference evidence="1 2" key="1">
    <citation type="submission" date="2024-09" db="EMBL/GenBank/DDBJ databases">
        <authorList>
            <person name="Sun Q."/>
            <person name="Mori K."/>
        </authorList>
    </citation>
    <scope>NUCLEOTIDE SEQUENCE [LARGE SCALE GENOMIC DNA]</scope>
    <source>
        <strain evidence="1 2">JCM 3143</strain>
    </source>
</reference>